<evidence type="ECO:0000313" key="5">
    <source>
        <dbReference type="Proteomes" id="UP001237642"/>
    </source>
</evidence>
<comment type="caution">
    <text evidence="4">The sequence shown here is derived from an EMBL/GenBank/DDBJ whole genome shotgun (WGS) entry which is preliminary data.</text>
</comment>
<dbReference type="Gene3D" id="2.30.39.10">
    <property type="entry name" value="Alpha-1-antitrypsin, domain 1"/>
    <property type="match status" value="1"/>
</dbReference>
<dbReference type="SMART" id="SM00093">
    <property type="entry name" value="SERPIN"/>
    <property type="match status" value="1"/>
</dbReference>
<dbReference type="EMBL" id="JAUIZM010000005">
    <property type="protein sequence ID" value="KAK1383488.1"/>
    <property type="molecule type" value="Genomic_DNA"/>
</dbReference>
<evidence type="ECO:0000256" key="1">
    <source>
        <dbReference type="ARBA" id="ARBA00009500"/>
    </source>
</evidence>
<dbReference type="PANTHER" id="PTHR11461:SF340">
    <property type="entry name" value="SERPIN DOMAIN-CONTAINING PROTEIN"/>
    <property type="match status" value="1"/>
</dbReference>
<feature type="domain" description="Serpin" evidence="3">
    <location>
        <begin position="20"/>
        <end position="227"/>
    </location>
</feature>
<dbReference type="GO" id="GO:0004867">
    <property type="term" value="F:serine-type endopeptidase inhibitor activity"/>
    <property type="evidence" value="ECO:0007669"/>
    <property type="project" value="InterPro"/>
</dbReference>
<dbReference type="InterPro" id="IPR042185">
    <property type="entry name" value="Serpin_sf_2"/>
</dbReference>
<sequence length="227" mass="25362">MESSEQKKISDFNSHFCIKLSVHNLLREVENGSNFVFSPVSLQIFLSLISIGSTGRTLDQLLTCLGSRSIEDLNSLSSRVVDLTAGQHSDDKDLTTGPLVTMVHSVLIDQCFGLNSSYEGLLKDVYNIEVKVVDFASKASQVTEEVNIWAEDATKGLLKELLPPVSLGTDTALVFANALHFKGAWDKKLDLERSMHRDFYLLTSEIVQVPYMTTKKRERSLYREING</sequence>
<accession>A0AAD8IFH3</accession>
<dbReference type="InterPro" id="IPR023796">
    <property type="entry name" value="Serpin_dom"/>
</dbReference>
<organism evidence="4 5">
    <name type="scientific">Heracleum sosnowskyi</name>
    <dbReference type="NCBI Taxonomy" id="360622"/>
    <lineage>
        <taxon>Eukaryota</taxon>
        <taxon>Viridiplantae</taxon>
        <taxon>Streptophyta</taxon>
        <taxon>Embryophyta</taxon>
        <taxon>Tracheophyta</taxon>
        <taxon>Spermatophyta</taxon>
        <taxon>Magnoliopsida</taxon>
        <taxon>eudicotyledons</taxon>
        <taxon>Gunneridae</taxon>
        <taxon>Pentapetalae</taxon>
        <taxon>asterids</taxon>
        <taxon>campanulids</taxon>
        <taxon>Apiales</taxon>
        <taxon>Apiaceae</taxon>
        <taxon>Apioideae</taxon>
        <taxon>apioid superclade</taxon>
        <taxon>Tordylieae</taxon>
        <taxon>Tordyliinae</taxon>
        <taxon>Heracleum</taxon>
    </lineage>
</organism>
<dbReference type="Proteomes" id="UP001237642">
    <property type="component" value="Unassembled WGS sequence"/>
</dbReference>
<dbReference type="InterPro" id="IPR042178">
    <property type="entry name" value="Serpin_sf_1"/>
</dbReference>
<dbReference type="Gene3D" id="3.30.497.10">
    <property type="entry name" value="Antithrombin, subunit I, domain 2"/>
    <property type="match status" value="1"/>
</dbReference>
<reference evidence="4" key="1">
    <citation type="submission" date="2023-02" db="EMBL/GenBank/DDBJ databases">
        <title>Genome of toxic invasive species Heracleum sosnowskyi carries increased number of genes despite the absence of recent whole-genome duplications.</title>
        <authorList>
            <person name="Schelkunov M."/>
            <person name="Shtratnikova V."/>
            <person name="Makarenko M."/>
            <person name="Klepikova A."/>
            <person name="Omelchenko D."/>
            <person name="Novikova G."/>
            <person name="Obukhova E."/>
            <person name="Bogdanov V."/>
            <person name="Penin A."/>
            <person name="Logacheva M."/>
        </authorList>
    </citation>
    <scope>NUCLEOTIDE SEQUENCE</scope>
    <source>
        <strain evidence="4">Hsosn_3</strain>
        <tissue evidence="4">Leaf</tissue>
    </source>
</reference>
<dbReference type="Pfam" id="PF00079">
    <property type="entry name" value="Serpin"/>
    <property type="match status" value="1"/>
</dbReference>
<keyword evidence="5" id="KW-1185">Reference proteome</keyword>
<dbReference type="GO" id="GO:0005615">
    <property type="term" value="C:extracellular space"/>
    <property type="evidence" value="ECO:0007669"/>
    <property type="project" value="InterPro"/>
</dbReference>
<evidence type="ECO:0000256" key="2">
    <source>
        <dbReference type="RuleBase" id="RU000411"/>
    </source>
</evidence>
<dbReference type="AlphaFoldDB" id="A0AAD8IFH3"/>
<dbReference type="SUPFAM" id="SSF56574">
    <property type="entry name" value="Serpins"/>
    <property type="match status" value="1"/>
</dbReference>
<reference evidence="4" key="2">
    <citation type="submission" date="2023-05" db="EMBL/GenBank/DDBJ databases">
        <authorList>
            <person name="Schelkunov M.I."/>
        </authorList>
    </citation>
    <scope>NUCLEOTIDE SEQUENCE</scope>
    <source>
        <strain evidence="4">Hsosn_3</strain>
        <tissue evidence="4">Leaf</tissue>
    </source>
</reference>
<name>A0AAD8IFH3_9APIA</name>
<evidence type="ECO:0000313" key="4">
    <source>
        <dbReference type="EMBL" id="KAK1383488.1"/>
    </source>
</evidence>
<gene>
    <name evidence="4" type="ORF">POM88_021223</name>
</gene>
<comment type="similarity">
    <text evidence="1 2">Belongs to the serpin family.</text>
</comment>
<dbReference type="PANTHER" id="PTHR11461">
    <property type="entry name" value="SERINE PROTEASE INHIBITOR, SERPIN"/>
    <property type="match status" value="1"/>
</dbReference>
<proteinExistence type="inferred from homology"/>
<protein>
    <submittedName>
        <fullName evidence="4">SERPIN domain-containing protein</fullName>
    </submittedName>
</protein>
<dbReference type="InterPro" id="IPR036186">
    <property type="entry name" value="Serpin_sf"/>
</dbReference>
<evidence type="ECO:0000259" key="3">
    <source>
        <dbReference type="SMART" id="SM00093"/>
    </source>
</evidence>
<dbReference type="InterPro" id="IPR000215">
    <property type="entry name" value="Serpin_fam"/>
</dbReference>